<dbReference type="STRING" id="1778.A9W97_03845"/>
<dbReference type="AlphaFoldDB" id="A0A0Q2QHU4"/>
<protein>
    <submittedName>
        <fullName evidence="4">Serine hydrolase</fullName>
    </submittedName>
</protein>
<evidence type="ECO:0000313" key="5">
    <source>
        <dbReference type="Proteomes" id="UP000051677"/>
    </source>
</evidence>
<dbReference type="Gene3D" id="3.10.450.280">
    <property type="match status" value="1"/>
</dbReference>
<dbReference type="GO" id="GO:0030655">
    <property type="term" value="P:beta-lactam antibiotic catabolic process"/>
    <property type="evidence" value="ECO:0007669"/>
    <property type="project" value="InterPro"/>
</dbReference>
<reference evidence="4 5" key="1">
    <citation type="submission" date="2015-10" db="EMBL/GenBank/DDBJ databases">
        <title>Mycobacterium gordonae draft genome assembly.</title>
        <authorList>
            <person name="Ustinova V."/>
            <person name="Smirnova T."/>
            <person name="Blagodatskikh K."/>
            <person name="Varlamov D."/>
            <person name="Larionova E."/>
            <person name="Chernousova L."/>
        </authorList>
    </citation>
    <scope>NUCLEOTIDE SEQUENCE [LARGE SCALE GENOMIC DNA]</scope>
    <source>
        <strain evidence="4 5">CTRI 14-8773</strain>
    </source>
</reference>
<comment type="caution">
    <text evidence="4">The sequence shown here is derived from an EMBL/GenBank/DDBJ whole genome shotgun (WGS) entry which is preliminary data.</text>
</comment>
<dbReference type="GO" id="GO:0046677">
    <property type="term" value="P:response to antibiotic"/>
    <property type="evidence" value="ECO:0007669"/>
    <property type="project" value="InterPro"/>
</dbReference>
<dbReference type="InterPro" id="IPR000871">
    <property type="entry name" value="Beta-lactam_class-A"/>
</dbReference>
<accession>A0A0Q2QHU4</accession>
<dbReference type="InterPro" id="IPR040846">
    <property type="entry name" value="ORF_12_N"/>
</dbReference>
<name>A0A0Q2QHU4_MYCGO</name>
<dbReference type="SUPFAM" id="SSF56601">
    <property type="entry name" value="beta-lactamase/transpeptidase-like"/>
    <property type="match status" value="1"/>
</dbReference>
<evidence type="ECO:0000259" key="2">
    <source>
        <dbReference type="Pfam" id="PF13354"/>
    </source>
</evidence>
<feature type="chain" id="PRO_5006195718" evidence="1">
    <location>
        <begin position="45"/>
        <end position="455"/>
    </location>
</feature>
<evidence type="ECO:0000313" key="4">
    <source>
        <dbReference type="EMBL" id="KQH79421.1"/>
    </source>
</evidence>
<evidence type="ECO:0000256" key="1">
    <source>
        <dbReference type="SAM" id="SignalP"/>
    </source>
</evidence>
<gene>
    <name evidence="4" type="ORF">AO501_11510</name>
</gene>
<dbReference type="GO" id="GO:0008800">
    <property type="term" value="F:beta-lactamase activity"/>
    <property type="evidence" value="ECO:0007669"/>
    <property type="project" value="InterPro"/>
</dbReference>
<organism evidence="4 5">
    <name type="scientific">Mycobacterium gordonae</name>
    <dbReference type="NCBI Taxonomy" id="1778"/>
    <lineage>
        <taxon>Bacteria</taxon>
        <taxon>Bacillati</taxon>
        <taxon>Actinomycetota</taxon>
        <taxon>Actinomycetes</taxon>
        <taxon>Mycobacteriales</taxon>
        <taxon>Mycobacteriaceae</taxon>
        <taxon>Mycobacterium</taxon>
    </lineage>
</organism>
<keyword evidence="1" id="KW-0732">Signal</keyword>
<dbReference type="Pfam" id="PF13354">
    <property type="entry name" value="Beta-lactamase2"/>
    <property type="match status" value="1"/>
</dbReference>
<dbReference type="PANTHER" id="PTHR35333">
    <property type="entry name" value="BETA-LACTAMASE"/>
    <property type="match status" value="1"/>
</dbReference>
<dbReference type="InterPro" id="IPR012338">
    <property type="entry name" value="Beta-lactam/transpept-like"/>
</dbReference>
<proteinExistence type="predicted"/>
<dbReference type="Proteomes" id="UP000051677">
    <property type="component" value="Unassembled WGS sequence"/>
</dbReference>
<dbReference type="Gene3D" id="1.10.8.620">
    <property type="entry name" value="ORF12 helical bundle domain-like"/>
    <property type="match status" value="1"/>
</dbReference>
<feature type="domain" description="ORF 12 gene product N-terminal" evidence="3">
    <location>
        <begin position="53"/>
        <end position="140"/>
    </location>
</feature>
<dbReference type="EMBL" id="LKTM01000101">
    <property type="protein sequence ID" value="KQH79421.1"/>
    <property type="molecule type" value="Genomic_DNA"/>
</dbReference>
<sequence length="455" mass="48796">MPGPPRLGRRRAAPRRALALSAAAALVVTLTPGCSSSPTPSANAANVGHRIDTSTPPGLRAQQTMDMLNSEWPIGPDGVRTLATADKVESVEASMESLWWDRPFTLDSVFIGANVATLQLISSYGARQDIRIHTGDTGEVDRFEVDTQPPPPINNWSDVDAVLSKTGARYSYQVARVDNGQCDRVAGANTAQPLPLASIFKLYVLHAVATAVTNGTVSWDDQLTVTAKGKAVGSSGLELAVGDHVSVRTAAEKMIATSDNMATDMLIERVGTRAIEQALASAGHHDPASMTPFPTMYELFSIGWGQPDVREQWKNATQQERAALLAQANSTEYKPDPFRAHTPASAYGAEWYGNAEDICRVHVALQSDAVGAAAPVRQILSAVAGIRLDPNVWPYIGAKAGGLPGDLTFSWYAVDKTGQPWVVSFQLNWPHDHGPTVTSWMLKVAQQVFALVAPR</sequence>
<evidence type="ECO:0000259" key="3">
    <source>
        <dbReference type="Pfam" id="PF18042"/>
    </source>
</evidence>
<dbReference type="Pfam" id="PF18042">
    <property type="entry name" value="ORF_12_N"/>
    <property type="match status" value="1"/>
</dbReference>
<keyword evidence="4" id="KW-0378">Hydrolase</keyword>
<dbReference type="PANTHER" id="PTHR35333:SF5">
    <property type="entry name" value="CONSERVED LIPOPROTEIN LPQF-RELATED"/>
    <property type="match status" value="1"/>
</dbReference>
<dbReference type="Gene3D" id="3.40.710.10">
    <property type="entry name" value="DD-peptidase/beta-lactamase superfamily"/>
    <property type="match status" value="1"/>
</dbReference>
<feature type="signal peptide" evidence="1">
    <location>
        <begin position="1"/>
        <end position="44"/>
    </location>
</feature>
<dbReference type="InterPro" id="IPR045155">
    <property type="entry name" value="Beta-lactam_cat"/>
</dbReference>
<feature type="domain" description="Beta-lactamase class A catalytic" evidence="2">
    <location>
        <begin position="182"/>
        <end position="286"/>
    </location>
</feature>
<dbReference type="RefSeq" id="WP_055577629.1">
    <property type="nucleotide sequence ID" value="NZ_LKTM01000101.1"/>
</dbReference>